<evidence type="ECO:0008006" key="3">
    <source>
        <dbReference type="Google" id="ProtNLM"/>
    </source>
</evidence>
<sequence>MESLILVPSSRHVSITNSSAFSSDFSVQFTSRKRAINFRASSPLILPCNVFLDRLTPRSYIRYGPPYGDQDDDPEEQVESLRVPDAWSVPSKALEESEWLRVTLHKWLDEEYCPEETNVEISKILQVWLQDLNSCSERHSTFRNAFKWWLEGKARISQPRIRAPILGTASTTANLD</sequence>
<reference evidence="1 2" key="1">
    <citation type="journal article" date="2021" name="Hortic Res">
        <title>The domestication of Cucurbita argyrosperma as revealed by the genome of its wild relative.</title>
        <authorList>
            <person name="Barrera-Redondo J."/>
            <person name="Sanchez-de la Vega G."/>
            <person name="Aguirre-Liguori J.A."/>
            <person name="Castellanos-Morales G."/>
            <person name="Gutierrez-Guerrero Y.T."/>
            <person name="Aguirre-Dugua X."/>
            <person name="Aguirre-Planter E."/>
            <person name="Tenaillon M.I."/>
            <person name="Lira-Saade R."/>
            <person name="Eguiarte L.E."/>
        </authorList>
    </citation>
    <scope>NUCLEOTIDE SEQUENCE [LARGE SCALE GENOMIC DNA]</scope>
    <source>
        <strain evidence="1">JBR-2021</strain>
    </source>
</reference>
<evidence type="ECO:0000313" key="2">
    <source>
        <dbReference type="Proteomes" id="UP000685013"/>
    </source>
</evidence>
<evidence type="ECO:0000313" key="1">
    <source>
        <dbReference type="EMBL" id="KAG6593156.1"/>
    </source>
</evidence>
<comment type="caution">
    <text evidence="1">The sequence shown here is derived from an EMBL/GenBank/DDBJ whole genome shotgun (WGS) entry which is preliminary data.</text>
</comment>
<dbReference type="EMBL" id="JAGKQH010000008">
    <property type="protein sequence ID" value="KAG6593156.1"/>
    <property type="molecule type" value="Genomic_DNA"/>
</dbReference>
<accession>A0AAV6N7U3</accession>
<dbReference type="PANTHER" id="PTHR36776:SF1">
    <property type="entry name" value="EXPRESSED PROTEIN"/>
    <property type="match status" value="1"/>
</dbReference>
<organism evidence="1 2">
    <name type="scientific">Cucurbita argyrosperma subsp. sororia</name>
    <dbReference type="NCBI Taxonomy" id="37648"/>
    <lineage>
        <taxon>Eukaryota</taxon>
        <taxon>Viridiplantae</taxon>
        <taxon>Streptophyta</taxon>
        <taxon>Embryophyta</taxon>
        <taxon>Tracheophyta</taxon>
        <taxon>Spermatophyta</taxon>
        <taxon>Magnoliopsida</taxon>
        <taxon>eudicotyledons</taxon>
        <taxon>Gunneridae</taxon>
        <taxon>Pentapetalae</taxon>
        <taxon>rosids</taxon>
        <taxon>fabids</taxon>
        <taxon>Cucurbitales</taxon>
        <taxon>Cucurbitaceae</taxon>
        <taxon>Cucurbiteae</taxon>
        <taxon>Cucurbita</taxon>
    </lineage>
</organism>
<proteinExistence type="predicted"/>
<protein>
    <recommendedName>
        <fullName evidence="3">Chlororespiratory reduction 7</fullName>
    </recommendedName>
</protein>
<gene>
    <name evidence="1" type="ORF">SDJN03_12632</name>
</gene>
<dbReference type="AlphaFoldDB" id="A0AAV6N7U3"/>
<feature type="non-terminal residue" evidence="1">
    <location>
        <position position="1"/>
    </location>
</feature>
<dbReference type="PANTHER" id="PTHR36776">
    <property type="entry name" value="EXPRESSED PROTEIN"/>
    <property type="match status" value="1"/>
</dbReference>
<name>A0AAV6N7U3_9ROSI</name>
<dbReference type="Proteomes" id="UP000685013">
    <property type="component" value="Chromosome 8"/>
</dbReference>
<keyword evidence="2" id="KW-1185">Reference proteome</keyword>